<feature type="binding site" evidence="1">
    <location>
        <position position="95"/>
    </location>
    <ligand>
        <name>Mn(2+)</name>
        <dbReference type="ChEBI" id="CHEBI:29035"/>
        <label>2</label>
    </ligand>
</feature>
<reference evidence="4" key="1">
    <citation type="submission" date="2016-10" db="EMBL/GenBank/DDBJ databases">
        <authorList>
            <person name="Varghese N."/>
            <person name="Submissions S."/>
        </authorList>
    </citation>
    <scope>NUCLEOTIDE SEQUENCE [LARGE SCALE GENOMIC DNA]</scope>
    <source>
        <strain evidence="4">CGMCC 1.6763</strain>
    </source>
</reference>
<dbReference type="STRING" id="426757.SAMN04488127_3142"/>
<protein>
    <submittedName>
        <fullName evidence="3">Amidohydrolase</fullName>
    </submittedName>
</protein>
<feature type="domain" description="Peptidase M20 dimerisation" evidence="2">
    <location>
        <begin position="175"/>
        <end position="272"/>
    </location>
</feature>
<evidence type="ECO:0000259" key="2">
    <source>
        <dbReference type="Pfam" id="PF07687"/>
    </source>
</evidence>
<accession>A0A1H7CL54</accession>
<dbReference type="Pfam" id="PF01546">
    <property type="entry name" value="Peptidase_M20"/>
    <property type="match status" value="1"/>
</dbReference>
<keyword evidence="1" id="KW-0479">Metal-binding</keyword>
<evidence type="ECO:0000313" key="4">
    <source>
        <dbReference type="Proteomes" id="UP000199200"/>
    </source>
</evidence>
<feature type="binding site" evidence="1">
    <location>
        <position position="97"/>
    </location>
    <ligand>
        <name>Mn(2+)</name>
        <dbReference type="ChEBI" id="CHEBI:29035"/>
        <label>2</label>
    </ligand>
</feature>
<keyword evidence="1" id="KW-0464">Manganese</keyword>
<gene>
    <name evidence="3" type="ORF">SAMN04488127_3142</name>
</gene>
<dbReference type="InterPro" id="IPR002933">
    <property type="entry name" value="Peptidase_M20"/>
</dbReference>
<feature type="binding site" evidence="1">
    <location>
        <position position="129"/>
    </location>
    <ligand>
        <name>Mn(2+)</name>
        <dbReference type="ChEBI" id="CHEBI:29035"/>
        <label>2</label>
    </ligand>
</feature>
<dbReference type="EMBL" id="FNZF01000012">
    <property type="protein sequence ID" value="SEJ87842.1"/>
    <property type="molecule type" value="Genomic_DNA"/>
</dbReference>
<dbReference type="AlphaFoldDB" id="A0A1H7CL54"/>
<dbReference type="Proteomes" id="UP000199200">
    <property type="component" value="Unassembled WGS sequence"/>
</dbReference>
<dbReference type="InterPro" id="IPR011650">
    <property type="entry name" value="Peptidase_M20_dimer"/>
</dbReference>
<dbReference type="GO" id="GO:0046872">
    <property type="term" value="F:metal ion binding"/>
    <property type="evidence" value="ECO:0007669"/>
    <property type="project" value="UniProtKB-KW"/>
</dbReference>
<proteinExistence type="predicted"/>
<name>A0A1H7CL54_9BACL</name>
<keyword evidence="4" id="KW-1185">Reference proteome</keyword>
<dbReference type="InterPro" id="IPR017439">
    <property type="entry name" value="Amidohydrolase"/>
</dbReference>
<dbReference type="Gene3D" id="3.40.630.10">
    <property type="entry name" value="Zn peptidases"/>
    <property type="match status" value="1"/>
</dbReference>
<feature type="binding site" evidence="1">
    <location>
        <position position="347"/>
    </location>
    <ligand>
        <name>Mn(2+)</name>
        <dbReference type="ChEBI" id="CHEBI:29035"/>
        <label>2</label>
    </ligand>
</feature>
<dbReference type="RefSeq" id="WP_092056243.1">
    <property type="nucleotide sequence ID" value="NZ_FNZF01000012.1"/>
</dbReference>
<dbReference type="Gene3D" id="3.30.70.360">
    <property type="match status" value="1"/>
</dbReference>
<dbReference type="SUPFAM" id="SSF53187">
    <property type="entry name" value="Zn-dependent exopeptidases"/>
    <property type="match status" value="1"/>
</dbReference>
<dbReference type="GO" id="GO:0016787">
    <property type="term" value="F:hydrolase activity"/>
    <property type="evidence" value="ECO:0007669"/>
    <property type="project" value="UniProtKB-KW"/>
</dbReference>
<sequence>MKKENYELAVGLRRELHQHPELSNEETWTKRRLIKFLKVHTSLEIIDRGSWFFAAHRAGKNRRNIAFRADFDALPIDETIDLSWGSKFPGKAHKCGHDGHSATLAGFALEVDQQKPDVNVFFLFQPAEETGDGAIQCVSLIEDEQVDEFYAYHNMSGFPFQAVGILDGTMFCASKGLTIHLDGLPAHASQPEDGINPVFALASIVHAIPQLINPADYQGLVLCTVVQIQAGEKAFGISASNGVLRLTIRALYEYELERVQKKLEQYSAALADEHGLRIRFEYNDEFPETANDKETADKVRAAVKSAGLKDFEMKEAFRGSEDFGHLAKLTKAAYCIIGNGEDHPHIHTAEYDFRDELIESGTDLFLAILEQ</sequence>
<dbReference type="NCBIfam" id="TIGR01891">
    <property type="entry name" value="amidohydrolases"/>
    <property type="match status" value="1"/>
</dbReference>
<dbReference type="InterPro" id="IPR036264">
    <property type="entry name" value="Bact_exopeptidase_dim_dom"/>
</dbReference>
<evidence type="ECO:0000313" key="3">
    <source>
        <dbReference type="EMBL" id="SEJ87842.1"/>
    </source>
</evidence>
<dbReference type="PANTHER" id="PTHR11014:SF169">
    <property type="entry name" value="CLAN MH, FAMILY M20, PEPTIDASE T-LIKE METALLOPEPTIDASE"/>
    <property type="match status" value="1"/>
</dbReference>
<feature type="binding site" evidence="1">
    <location>
        <position position="153"/>
    </location>
    <ligand>
        <name>Mn(2+)</name>
        <dbReference type="ChEBI" id="CHEBI:29035"/>
        <label>2</label>
    </ligand>
</feature>
<organism evidence="3 4">
    <name type="scientific">Bhargavaea ginsengi</name>
    <dbReference type="NCBI Taxonomy" id="426757"/>
    <lineage>
        <taxon>Bacteria</taxon>
        <taxon>Bacillati</taxon>
        <taxon>Bacillota</taxon>
        <taxon>Bacilli</taxon>
        <taxon>Bacillales</taxon>
        <taxon>Caryophanaceae</taxon>
        <taxon>Bhargavaea</taxon>
    </lineage>
</organism>
<dbReference type="PIRSF" id="PIRSF005962">
    <property type="entry name" value="Pept_M20D_amidohydro"/>
    <property type="match status" value="1"/>
</dbReference>
<dbReference type="PANTHER" id="PTHR11014">
    <property type="entry name" value="PEPTIDASE M20 FAMILY MEMBER"/>
    <property type="match status" value="1"/>
</dbReference>
<evidence type="ECO:0000256" key="1">
    <source>
        <dbReference type="PIRSR" id="PIRSR005962-1"/>
    </source>
</evidence>
<dbReference type="SUPFAM" id="SSF55031">
    <property type="entry name" value="Bacterial exopeptidase dimerisation domain"/>
    <property type="match status" value="1"/>
</dbReference>
<comment type="cofactor">
    <cofactor evidence="1">
        <name>Mn(2+)</name>
        <dbReference type="ChEBI" id="CHEBI:29035"/>
    </cofactor>
    <text evidence="1">The Mn(2+) ion enhances activity.</text>
</comment>
<dbReference type="Pfam" id="PF07687">
    <property type="entry name" value="M20_dimer"/>
    <property type="match status" value="1"/>
</dbReference>
<keyword evidence="3" id="KW-0378">Hydrolase</keyword>
<dbReference type="OrthoDB" id="2416606at2"/>